<proteinExistence type="predicted"/>
<evidence type="ECO:0000259" key="1">
    <source>
        <dbReference type="Pfam" id="PF21217"/>
    </source>
</evidence>
<dbReference type="EMBL" id="JACSVK010000023">
    <property type="protein sequence ID" value="MBD0220372.1"/>
    <property type="molecule type" value="Genomic_DNA"/>
</dbReference>
<dbReference type="EMBL" id="VMBB01000004">
    <property type="protein sequence ID" value="MDR8259662.1"/>
    <property type="molecule type" value="Genomic_DNA"/>
</dbReference>
<dbReference type="InterPro" id="IPR048851">
    <property type="entry name" value="PaaA2_dom"/>
</dbReference>
<evidence type="ECO:0000313" key="9">
    <source>
        <dbReference type="Proteomes" id="UP000634608"/>
    </source>
</evidence>
<dbReference type="Gene3D" id="6.20.450.20">
    <property type="match status" value="1"/>
</dbReference>
<dbReference type="EMBL" id="CP061525">
    <property type="protein sequence ID" value="QNV21154.1"/>
    <property type="molecule type" value="Genomic_DNA"/>
</dbReference>
<evidence type="ECO:0000313" key="7">
    <source>
        <dbReference type="Proteomes" id="UP000237823"/>
    </source>
</evidence>
<reference evidence="5 7" key="1">
    <citation type="submission" date="2017-04" db="EMBL/GenBank/DDBJ databases">
        <title>Comparison of Acinetobacter baumannii whole genome sequences from two major hospitals in Kuwait.</title>
        <authorList>
            <person name="Nasser K."/>
            <person name="Habibi N."/>
            <person name="Khan M.W."/>
            <person name="Purohit P."/>
            <person name="Al-Obaid I."/>
            <person name="Dhar R."/>
            <person name="Al-Fouzan W."/>
            <person name="Mustafa A.S."/>
        </authorList>
    </citation>
    <scope>NUCLEOTIDE SEQUENCE [LARGE SCALE GENOMIC DNA]</scope>
    <source>
        <strain evidence="5 7">KUFAR57</strain>
    </source>
</reference>
<evidence type="ECO:0000313" key="3">
    <source>
        <dbReference type="EMBL" id="MDR8259662.1"/>
    </source>
</evidence>
<evidence type="ECO:0000313" key="4">
    <source>
        <dbReference type="EMBL" id="MDR8431038.1"/>
    </source>
</evidence>
<dbReference type="Proteomes" id="UP000237823">
    <property type="component" value="Unassembled WGS sequence"/>
</dbReference>
<dbReference type="EMBL" id="VMAF01000008">
    <property type="protein sequence ID" value="MDR8431038.1"/>
    <property type="molecule type" value="Genomic_DNA"/>
</dbReference>
<evidence type="ECO:0000313" key="2">
    <source>
        <dbReference type="EMBL" id="MBD0220372.1"/>
    </source>
</evidence>
<gene>
    <name evidence="5" type="ORF">B9W25_07800</name>
    <name evidence="4" type="ORF">FPK63_08035</name>
    <name evidence="3" type="ORF">FPK87_04100</name>
    <name evidence="6" type="ORF">FQZ18_15615</name>
    <name evidence="2" type="ORF">IAG11_10755</name>
</gene>
<dbReference type="AlphaFoldDB" id="A0A219CCT5"/>
<dbReference type="RefSeq" id="WP_001090935.1">
    <property type="nucleotide sequence ID" value="NZ_AP024415.1"/>
</dbReference>
<reference evidence="3" key="2">
    <citation type="submission" date="2019-07" db="EMBL/GenBank/DDBJ databases">
        <title>Biological characteristics of mucoid Acinetobacter baumannii from a general hospital in China.</title>
        <authorList>
            <person name="Hua X."/>
            <person name="Yu Y."/>
        </authorList>
    </citation>
    <scope>NUCLEOTIDE SEQUENCE [LARGE SCALE GENOMIC DNA]</scope>
    <source>
        <strain evidence="3">N41</strain>
        <strain evidence="4">N8</strain>
    </source>
</reference>
<dbReference type="EMBL" id="NEPB01000012">
    <property type="protein sequence ID" value="PRN35403.1"/>
    <property type="molecule type" value="Genomic_DNA"/>
</dbReference>
<protein>
    <submittedName>
        <fullName evidence="2">Antitoxin</fullName>
    </submittedName>
</protein>
<feature type="domain" description="Stability determinant" evidence="1">
    <location>
        <begin position="18"/>
        <end position="47"/>
    </location>
</feature>
<organism evidence="2 9">
    <name type="scientific">Acinetobacter baumannii</name>
    <dbReference type="NCBI Taxonomy" id="470"/>
    <lineage>
        <taxon>Bacteria</taxon>
        <taxon>Pseudomonadati</taxon>
        <taxon>Pseudomonadota</taxon>
        <taxon>Gammaproteobacteria</taxon>
        <taxon>Moraxellales</taxon>
        <taxon>Moraxellaceae</taxon>
        <taxon>Acinetobacter</taxon>
        <taxon>Acinetobacter calcoaceticus/baumannii complex</taxon>
    </lineage>
</organism>
<dbReference type="Proteomes" id="UP000634608">
    <property type="component" value="Unassembled WGS sequence"/>
</dbReference>
<evidence type="ECO:0000313" key="8">
    <source>
        <dbReference type="Proteomes" id="UP000516419"/>
    </source>
</evidence>
<dbReference type="Pfam" id="PF21217">
    <property type="entry name" value="PaaA2"/>
    <property type="match status" value="1"/>
</dbReference>
<accession>A0A219CCT5</accession>
<reference evidence="2" key="3">
    <citation type="submission" date="2020-08" db="EMBL/GenBank/DDBJ databases">
        <title>Diversity of carbapenem-resistant Acinetobacter baumannii and bacteriophage-mediated spread of the Oxa23 carbapenemase.</title>
        <authorList>
            <person name="Abouelfetouh A."/>
            <person name="Mattock J."/>
            <person name="Turner D."/>
            <person name="Li E."/>
            <person name="Evans B.A."/>
        </authorList>
    </citation>
    <scope>NUCLEOTIDE SEQUENCE</scope>
    <source>
        <strain evidence="2">A86</strain>
    </source>
</reference>
<name>A0A219CCT5_ACIBA</name>
<evidence type="ECO:0000313" key="6">
    <source>
        <dbReference type="EMBL" id="QNV21154.1"/>
    </source>
</evidence>
<evidence type="ECO:0000313" key="5">
    <source>
        <dbReference type="EMBL" id="PRN35403.1"/>
    </source>
</evidence>
<reference evidence="6 8" key="4">
    <citation type="submission" date="2020-09" db="EMBL/GenBank/DDBJ databases">
        <title>Carbapenem-Resistant Acinetobacter baumannii devoid of typical resistance factors.</title>
        <authorList>
            <person name="Hoffmann M."/>
            <person name="Luo Y."/>
            <person name="Strain E."/>
            <person name="Rand H."/>
            <person name="Javkar K.G."/>
        </authorList>
    </citation>
    <scope>NUCLEOTIDE SEQUENCE [LARGE SCALE GENOMIC DNA]</scope>
    <source>
        <strain evidence="6 8">CFSAN093705</strain>
    </source>
</reference>
<dbReference type="OMA" id="QASYTEW"/>
<dbReference type="KEGG" id="abw:BL01_18310"/>
<sequence length="59" mass="7056">MNTEFDPIEFEFDSSDHEAQYNAWFKDKVEASQADQRLGIPQDQVVARLKKRREERNQL</sequence>
<dbReference type="Proteomes" id="UP000516419">
    <property type="component" value="Chromosome"/>
</dbReference>